<protein>
    <submittedName>
        <fullName evidence="2">Uncharacterized protein</fullName>
    </submittedName>
</protein>
<sequence>MNLRTLVEKPPNADVLREMNGLAAERLKEMEVGAATGVGRTAGRRDRPRPVPALSLLRRHHGHHRDLRGMVPAARPTDRETSNPGDRP</sequence>
<proteinExistence type="predicted"/>
<name>A0A7X3K4L6_9HYPH</name>
<feature type="compositionally biased region" description="Basic and acidic residues" evidence="1">
    <location>
        <begin position="76"/>
        <end position="88"/>
    </location>
</feature>
<dbReference type="Proteomes" id="UP000438106">
    <property type="component" value="Unassembled WGS sequence"/>
</dbReference>
<gene>
    <name evidence="2" type="ORF">GO014_14115</name>
</gene>
<feature type="region of interest" description="Disordered" evidence="1">
    <location>
        <begin position="56"/>
        <end position="88"/>
    </location>
</feature>
<evidence type="ECO:0000313" key="2">
    <source>
        <dbReference type="EMBL" id="MVT00161.1"/>
    </source>
</evidence>
<evidence type="ECO:0000313" key="3">
    <source>
        <dbReference type="Proteomes" id="UP000438106"/>
    </source>
</evidence>
<feature type="compositionally biased region" description="Basic residues" evidence="1">
    <location>
        <begin position="57"/>
        <end position="66"/>
    </location>
</feature>
<comment type="caution">
    <text evidence="2">The sequence shown here is derived from an EMBL/GenBank/DDBJ whole genome shotgun (WGS) entry which is preliminary data.</text>
</comment>
<keyword evidence="3" id="KW-1185">Reference proteome</keyword>
<reference evidence="2 3" key="1">
    <citation type="submission" date="2019-12" db="EMBL/GenBank/DDBJ databases">
        <title>Devosia maris sp. nov., isolated from the deep seawater.</title>
        <authorList>
            <person name="Liu Y."/>
        </authorList>
    </citation>
    <scope>NUCLEOTIDE SEQUENCE [LARGE SCALE GENOMIC DNA]</scope>
    <source>
        <strain evidence="2 3">L53-10-65</strain>
    </source>
</reference>
<organism evidence="2 3">
    <name type="scientific">Devosia marina</name>
    <dbReference type="NCBI Taxonomy" id="2683198"/>
    <lineage>
        <taxon>Bacteria</taxon>
        <taxon>Pseudomonadati</taxon>
        <taxon>Pseudomonadota</taxon>
        <taxon>Alphaproteobacteria</taxon>
        <taxon>Hyphomicrobiales</taxon>
        <taxon>Devosiaceae</taxon>
        <taxon>Devosia</taxon>
    </lineage>
</organism>
<evidence type="ECO:0000256" key="1">
    <source>
        <dbReference type="SAM" id="MobiDB-lite"/>
    </source>
</evidence>
<dbReference type="AlphaFoldDB" id="A0A7X3K4L6"/>
<dbReference type="EMBL" id="WQRF01000004">
    <property type="protein sequence ID" value="MVT00161.1"/>
    <property type="molecule type" value="Genomic_DNA"/>
</dbReference>
<accession>A0A7X3K4L6</accession>